<proteinExistence type="predicted"/>
<dbReference type="Proteomes" id="UP000313359">
    <property type="component" value="Unassembled WGS sequence"/>
</dbReference>
<name>A0A5C2RTW3_9APHY</name>
<dbReference type="EMBL" id="ML122301">
    <property type="protein sequence ID" value="RPD54784.1"/>
    <property type="molecule type" value="Genomic_DNA"/>
</dbReference>
<evidence type="ECO:0000313" key="1">
    <source>
        <dbReference type="EMBL" id="RPD54784.1"/>
    </source>
</evidence>
<gene>
    <name evidence="1" type="ORF">L227DRAFT_580141</name>
</gene>
<accession>A0A5C2RTW3</accession>
<dbReference type="AlphaFoldDB" id="A0A5C2RTW3"/>
<keyword evidence="2" id="KW-1185">Reference proteome</keyword>
<sequence>MNWRLSLAHWQYAAFPKRRSTTRSLIKQAIHRLGFAFGFRAQRWRRSGLLLLRAMLQKD</sequence>
<protein>
    <submittedName>
        <fullName evidence="1">Uncharacterized protein</fullName>
    </submittedName>
</protein>
<reference evidence="1" key="1">
    <citation type="journal article" date="2018" name="Genome Biol. Evol.">
        <title>Genomics and development of Lentinus tigrinus, a white-rot wood-decaying mushroom with dimorphic fruiting bodies.</title>
        <authorList>
            <person name="Wu B."/>
            <person name="Xu Z."/>
            <person name="Knudson A."/>
            <person name="Carlson A."/>
            <person name="Chen N."/>
            <person name="Kovaka S."/>
            <person name="LaButti K."/>
            <person name="Lipzen A."/>
            <person name="Pennachio C."/>
            <person name="Riley R."/>
            <person name="Schakwitz W."/>
            <person name="Umezawa K."/>
            <person name="Ohm R.A."/>
            <person name="Grigoriev I.V."/>
            <person name="Nagy L.G."/>
            <person name="Gibbons J."/>
            <person name="Hibbett D."/>
        </authorList>
    </citation>
    <scope>NUCLEOTIDE SEQUENCE [LARGE SCALE GENOMIC DNA]</scope>
    <source>
        <strain evidence="1">ALCF2SS1-6</strain>
    </source>
</reference>
<evidence type="ECO:0000313" key="2">
    <source>
        <dbReference type="Proteomes" id="UP000313359"/>
    </source>
</evidence>
<organism evidence="1 2">
    <name type="scientific">Lentinus tigrinus ALCF2SS1-6</name>
    <dbReference type="NCBI Taxonomy" id="1328759"/>
    <lineage>
        <taxon>Eukaryota</taxon>
        <taxon>Fungi</taxon>
        <taxon>Dikarya</taxon>
        <taxon>Basidiomycota</taxon>
        <taxon>Agaricomycotina</taxon>
        <taxon>Agaricomycetes</taxon>
        <taxon>Polyporales</taxon>
        <taxon>Polyporaceae</taxon>
        <taxon>Lentinus</taxon>
    </lineage>
</organism>